<dbReference type="SMART" id="SM00075">
    <property type="entry name" value="HYDRO"/>
    <property type="match status" value="1"/>
</dbReference>
<feature type="chain" id="PRO_5034829155" description="Hydrophobin" evidence="8">
    <location>
        <begin position="18"/>
        <end position="106"/>
    </location>
</feature>
<keyword evidence="5 8" id="KW-0732">Signal</keyword>
<evidence type="ECO:0000256" key="7">
    <source>
        <dbReference type="ARBA" id="ARBA00093546"/>
    </source>
</evidence>
<evidence type="ECO:0000256" key="6">
    <source>
        <dbReference type="ARBA" id="ARBA00023157"/>
    </source>
</evidence>
<dbReference type="EMBL" id="JAACJM010000218">
    <property type="protein sequence ID" value="KAF5337452.1"/>
    <property type="molecule type" value="Genomic_DNA"/>
</dbReference>
<comment type="subcellular location">
    <subcellularLocation>
        <location evidence="1 8">Secreted</location>
        <location evidence="1 8">Cell wall</location>
    </subcellularLocation>
</comment>
<gene>
    <name evidence="9" type="ORF">D9758_018016</name>
</gene>
<dbReference type="PROSITE" id="PS00956">
    <property type="entry name" value="HYDROPHOBIN"/>
    <property type="match status" value="1"/>
</dbReference>
<dbReference type="AlphaFoldDB" id="A0A8H5FI57"/>
<comment type="caution">
    <text evidence="9">The sequence shown here is derived from an EMBL/GenBank/DDBJ whole genome shotgun (WGS) entry which is preliminary data.</text>
</comment>
<dbReference type="Proteomes" id="UP000559256">
    <property type="component" value="Unassembled WGS sequence"/>
</dbReference>
<evidence type="ECO:0000256" key="4">
    <source>
        <dbReference type="ARBA" id="ARBA00022525"/>
    </source>
</evidence>
<evidence type="ECO:0000256" key="1">
    <source>
        <dbReference type="ARBA" id="ARBA00004191"/>
    </source>
</evidence>
<keyword evidence="10" id="KW-1185">Reference proteome</keyword>
<evidence type="ECO:0000256" key="8">
    <source>
        <dbReference type="RuleBase" id="RU365009"/>
    </source>
</evidence>
<dbReference type="Pfam" id="PF01185">
    <property type="entry name" value="Hydrophobin"/>
    <property type="match status" value="1"/>
</dbReference>
<proteinExistence type="inferred from homology"/>
<dbReference type="OrthoDB" id="4225815at2759"/>
<organism evidence="9 10">
    <name type="scientific">Tetrapyrgos nigripes</name>
    <dbReference type="NCBI Taxonomy" id="182062"/>
    <lineage>
        <taxon>Eukaryota</taxon>
        <taxon>Fungi</taxon>
        <taxon>Dikarya</taxon>
        <taxon>Basidiomycota</taxon>
        <taxon>Agaricomycotina</taxon>
        <taxon>Agaricomycetes</taxon>
        <taxon>Agaricomycetidae</taxon>
        <taxon>Agaricales</taxon>
        <taxon>Marasmiineae</taxon>
        <taxon>Marasmiaceae</taxon>
        <taxon>Tetrapyrgos</taxon>
    </lineage>
</organism>
<feature type="signal peptide" evidence="8">
    <location>
        <begin position="1"/>
        <end position="17"/>
    </location>
</feature>
<evidence type="ECO:0000256" key="2">
    <source>
        <dbReference type="ARBA" id="ARBA00010446"/>
    </source>
</evidence>
<keyword evidence="3 8" id="KW-0134">Cell wall</keyword>
<evidence type="ECO:0000256" key="5">
    <source>
        <dbReference type="ARBA" id="ARBA00022729"/>
    </source>
</evidence>
<keyword evidence="4 8" id="KW-0964">Secreted</keyword>
<dbReference type="InterPro" id="IPR001338">
    <property type="entry name" value="Class_I_Hydrophobin"/>
</dbReference>
<dbReference type="GO" id="GO:0009277">
    <property type="term" value="C:fungal-type cell wall"/>
    <property type="evidence" value="ECO:0007669"/>
    <property type="project" value="InterPro"/>
</dbReference>
<evidence type="ECO:0000313" key="9">
    <source>
        <dbReference type="EMBL" id="KAF5337452.1"/>
    </source>
</evidence>
<comment type="similarity">
    <text evidence="2 8">Belongs to the fungal hydrophobin family.</text>
</comment>
<name>A0A8H5FI57_9AGAR</name>
<evidence type="ECO:0000256" key="3">
    <source>
        <dbReference type="ARBA" id="ARBA00022512"/>
    </source>
</evidence>
<protein>
    <recommendedName>
        <fullName evidence="8">Hydrophobin</fullName>
    </recommendedName>
</protein>
<accession>A0A8H5FI57</accession>
<dbReference type="InterPro" id="IPR019778">
    <property type="entry name" value="Class_I_Hydrophobin_CS"/>
</dbReference>
<dbReference type="CDD" id="cd23507">
    <property type="entry name" value="hydrophobin_I"/>
    <property type="match status" value="1"/>
</dbReference>
<evidence type="ECO:0000313" key="10">
    <source>
        <dbReference type="Proteomes" id="UP000559256"/>
    </source>
</evidence>
<comment type="subunit">
    <text evidence="7">Self-assembles to form functional amyloid fibrils called rodlets. Self-assembly into fibrillar rodlets occurs spontaneously at hydrophobic:hydrophilic interfaces and the rodlets further associate laterally to form amphipathic monolayers.</text>
</comment>
<reference evidence="9 10" key="1">
    <citation type="journal article" date="2020" name="ISME J.">
        <title>Uncovering the hidden diversity of litter-decomposition mechanisms in mushroom-forming fungi.</title>
        <authorList>
            <person name="Floudas D."/>
            <person name="Bentzer J."/>
            <person name="Ahren D."/>
            <person name="Johansson T."/>
            <person name="Persson P."/>
            <person name="Tunlid A."/>
        </authorList>
    </citation>
    <scope>NUCLEOTIDE SEQUENCE [LARGE SCALE GENOMIC DNA]</scope>
    <source>
        <strain evidence="9 10">CBS 291.85</strain>
    </source>
</reference>
<keyword evidence="6 8" id="KW-1015">Disulfide bond</keyword>
<dbReference type="GO" id="GO:0005199">
    <property type="term" value="F:structural constituent of cell wall"/>
    <property type="evidence" value="ECO:0007669"/>
    <property type="project" value="InterPro"/>
</dbReference>
<sequence length="106" mass="10891">MQFKFLTIAALATLVAATPPEVCQCNTGPIQCCNSVQSANHGIVPSLLILLSIVLGDVTAQVGLTCNPITIIGGGGNFCTSQPVCCQNNSFNGIIAIGCTLIKINL</sequence>